<name>A0A1X2G6H4_9FUNG</name>
<sequence>MTPDDIQLLSKYLAKFQVKLKHRYNLLKHSVLPWFHQQNRYNYEPTLNASFHEQAQSILLRWWRALILRVQHVNYTERSLYFECIVEIIARPEFLDFDFQQSDLEYSDWYRVAEEKDLADRTPLAEYRYLLIATLQYAMDRLNHKAIYSNMISFCAKILGKKSQHPTYSINPPSSSFFLSQLCALLRCLG</sequence>
<keyword evidence="2" id="KW-1185">Reference proteome</keyword>
<evidence type="ECO:0000313" key="1">
    <source>
        <dbReference type="EMBL" id="ORX46280.1"/>
    </source>
</evidence>
<protein>
    <submittedName>
        <fullName evidence="1">Uncharacterized protein</fullName>
    </submittedName>
</protein>
<dbReference type="AlphaFoldDB" id="A0A1X2G6H4"/>
<comment type="caution">
    <text evidence="1">The sequence shown here is derived from an EMBL/GenBank/DDBJ whole genome shotgun (WGS) entry which is preliminary data.</text>
</comment>
<dbReference type="PANTHER" id="PTHR37988">
    <property type="entry name" value="UPF0592 MEMBRANE PROTEIN C7D4.03C"/>
    <property type="match status" value="1"/>
</dbReference>
<dbReference type="EMBL" id="MCGT01000038">
    <property type="protein sequence ID" value="ORX46280.1"/>
    <property type="molecule type" value="Genomic_DNA"/>
</dbReference>
<dbReference type="PANTHER" id="PTHR37988:SF1">
    <property type="entry name" value="UPF0592 MEMBRANE PROTEIN C7D4.03C"/>
    <property type="match status" value="1"/>
</dbReference>
<organism evidence="1 2">
    <name type="scientific">Hesseltinella vesiculosa</name>
    <dbReference type="NCBI Taxonomy" id="101127"/>
    <lineage>
        <taxon>Eukaryota</taxon>
        <taxon>Fungi</taxon>
        <taxon>Fungi incertae sedis</taxon>
        <taxon>Mucoromycota</taxon>
        <taxon>Mucoromycotina</taxon>
        <taxon>Mucoromycetes</taxon>
        <taxon>Mucorales</taxon>
        <taxon>Cunninghamellaceae</taxon>
        <taxon>Hesseltinella</taxon>
    </lineage>
</organism>
<reference evidence="1 2" key="1">
    <citation type="submission" date="2016-07" db="EMBL/GenBank/DDBJ databases">
        <title>Pervasive Adenine N6-methylation of Active Genes in Fungi.</title>
        <authorList>
            <consortium name="DOE Joint Genome Institute"/>
            <person name="Mondo S.J."/>
            <person name="Dannebaum R.O."/>
            <person name="Kuo R.C."/>
            <person name="Labutti K."/>
            <person name="Haridas S."/>
            <person name="Kuo A."/>
            <person name="Salamov A."/>
            <person name="Ahrendt S.R."/>
            <person name="Lipzen A."/>
            <person name="Sullivan W."/>
            <person name="Andreopoulos W.B."/>
            <person name="Clum A."/>
            <person name="Lindquist E."/>
            <person name="Daum C."/>
            <person name="Ramamoorthy G.K."/>
            <person name="Gryganskyi A."/>
            <person name="Culley D."/>
            <person name="Magnuson J.K."/>
            <person name="James T.Y."/>
            <person name="O'Malley M.A."/>
            <person name="Stajich J.E."/>
            <person name="Spatafora J.W."/>
            <person name="Visel A."/>
            <person name="Grigoriev I.V."/>
        </authorList>
    </citation>
    <scope>NUCLEOTIDE SEQUENCE [LARGE SCALE GENOMIC DNA]</scope>
    <source>
        <strain evidence="1 2">NRRL 3301</strain>
    </source>
</reference>
<accession>A0A1X2G6H4</accession>
<gene>
    <name evidence="1" type="ORF">DM01DRAFT_1396994</name>
</gene>
<dbReference type="STRING" id="101127.A0A1X2G6H4"/>
<evidence type="ECO:0000313" key="2">
    <source>
        <dbReference type="Proteomes" id="UP000242146"/>
    </source>
</evidence>
<dbReference type="Proteomes" id="UP000242146">
    <property type="component" value="Unassembled WGS sequence"/>
</dbReference>
<proteinExistence type="predicted"/>
<dbReference type="OrthoDB" id="296767at2759"/>